<accession>A0A8S2THE7</accession>
<dbReference type="AlphaFoldDB" id="A0A8S2THE7"/>
<reference evidence="2" key="1">
    <citation type="submission" date="2021-02" db="EMBL/GenBank/DDBJ databases">
        <authorList>
            <person name="Nowell W R."/>
        </authorList>
    </citation>
    <scope>NUCLEOTIDE SEQUENCE</scope>
</reference>
<name>A0A8S2THE7_9BILA</name>
<dbReference type="EMBL" id="CAJOBA010053099">
    <property type="protein sequence ID" value="CAF4261630.1"/>
    <property type="molecule type" value="Genomic_DNA"/>
</dbReference>
<organism evidence="2 3">
    <name type="scientific">Didymodactylos carnosus</name>
    <dbReference type="NCBI Taxonomy" id="1234261"/>
    <lineage>
        <taxon>Eukaryota</taxon>
        <taxon>Metazoa</taxon>
        <taxon>Spiralia</taxon>
        <taxon>Gnathifera</taxon>
        <taxon>Rotifera</taxon>
        <taxon>Eurotatoria</taxon>
        <taxon>Bdelloidea</taxon>
        <taxon>Philodinida</taxon>
        <taxon>Philodinidae</taxon>
        <taxon>Didymodactylos</taxon>
    </lineage>
</organism>
<evidence type="ECO:0000313" key="2">
    <source>
        <dbReference type="EMBL" id="CAF4261630.1"/>
    </source>
</evidence>
<gene>
    <name evidence="1" type="ORF">OVA965_LOCUS35598</name>
    <name evidence="2" type="ORF">TMI583_LOCUS36569</name>
</gene>
<evidence type="ECO:0000313" key="1">
    <source>
        <dbReference type="EMBL" id="CAF1469514.1"/>
    </source>
</evidence>
<dbReference type="Proteomes" id="UP000682733">
    <property type="component" value="Unassembled WGS sequence"/>
</dbReference>
<dbReference type="Proteomes" id="UP000677228">
    <property type="component" value="Unassembled WGS sequence"/>
</dbReference>
<proteinExistence type="predicted"/>
<dbReference type="EMBL" id="CAJNOK010031216">
    <property type="protein sequence ID" value="CAF1469514.1"/>
    <property type="molecule type" value="Genomic_DNA"/>
</dbReference>
<sequence>SGSYEHCELEQNRLSQRSQQQEQDIEVSDIVNSSLRSFTTIVIIDLGRRSVGGKSLCSSNLDCECFALTSNATTGICALADLACSNVIRCNLDNITCSIPNTIFVNNTRCQQPVCYSLAFASTQLCPPQNFTTGSATVATTTTSSM</sequence>
<comment type="caution">
    <text evidence="2">The sequence shown here is derived from an EMBL/GenBank/DDBJ whole genome shotgun (WGS) entry which is preliminary data.</text>
</comment>
<protein>
    <submittedName>
        <fullName evidence="2">Uncharacterized protein</fullName>
    </submittedName>
</protein>
<feature type="non-terminal residue" evidence="2">
    <location>
        <position position="1"/>
    </location>
</feature>
<evidence type="ECO:0000313" key="3">
    <source>
        <dbReference type="Proteomes" id="UP000682733"/>
    </source>
</evidence>